<reference evidence="1" key="1">
    <citation type="journal article" date="2019" name="Sci. Rep.">
        <title>Draft genome of Tanacetum cinerariifolium, the natural source of mosquito coil.</title>
        <authorList>
            <person name="Yamashiro T."/>
            <person name="Shiraishi A."/>
            <person name="Satake H."/>
            <person name="Nakayama K."/>
        </authorList>
    </citation>
    <scope>NUCLEOTIDE SEQUENCE</scope>
</reference>
<feature type="non-terminal residue" evidence="1">
    <location>
        <position position="1"/>
    </location>
</feature>
<gene>
    <name evidence="1" type="ORF">Tci_932959</name>
</gene>
<name>A0A699XRK8_TANCI</name>
<feature type="non-terminal residue" evidence="1">
    <location>
        <position position="77"/>
    </location>
</feature>
<dbReference type="AlphaFoldDB" id="A0A699XRK8"/>
<organism evidence="1">
    <name type="scientific">Tanacetum cinerariifolium</name>
    <name type="common">Dalmatian daisy</name>
    <name type="synonym">Chrysanthemum cinerariifolium</name>
    <dbReference type="NCBI Taxonomy" id="118510"/>
    <lineage>
        <taxon>Eukaryota</taxon>
        <taxon>Viridiplantae</taxon>
        <taxon>Streptophyta</taxon>
        <taxon>Embryophyta</taxon>
        <taxon>Tracheophyta</taxon>
        <taxon>Spermatophyta</taxon>
        <taxon>Magnoliopsida</taxon>
        <taxon>eudicotyledons</taxon>
        <taxon>Gunneridae</taxon>
        <taxon>Pentapetalae</taxon>
        <taxon>asterids</taxon>
        <taxon>campanulids</taxon>
        <taxon>Asterales</taxon>
        <taxon>Asteraceae</taxon>
        <taxon>Asteroideae</taxon>
        <taxon>Anthemideae</taxon>
        <taxon>Anthemidinae</taxon>
        <taxon>Tanacetum</taxon>
    </lineage>
</organism>
<sequence>AALYRILHEQRLQARFRREGRDERLLQRHPGLAGDRRVSRFDGGWCGIAAGVWRRTRGRVVNRWSEACPRTSRLGKS</sequence>
<evidence type="ECO:0000313" key="1">
    <source>
        <dbReference type="EMBL" id="GFD60990.1"/>
    </source>
</evidence>
<accession>A0A699XRK8</accession>
<comment type="caution">
    <text evidence="1">The sequence shown here is derived from an EMBL/GenBank/DDBJ whole genome shotgun (WGS) entry which is preliminary data.</text>
</comment>
<dbReference type="EMBL" id="BKCJ011885302">
    <property type="protein sequence ID" value="GFD60990.1"/>
    <property type="molecule type" value="Genomic_DNA"/>
</dbReference>
<proteinExistence type="predicted"/>
<protein>
    <submittedName>
        <fullName evidence="1">Uncharacterized protein</fullName>
    </submittedName>
</protein>